<dbReference type="PANTHER" id="PTHR11712">
    <property type="entry name" value="POLYKETIDE SYNTHASE-RELATED"/>
    <property type="match status" value="1"/>
</dbReference>
<evidence type="ECO:0000313" key="19">
    <source>
        <dbReference type="Proteomes" id="UP000234433"/>
    </source>
</evidence>
<dbReference type="CDD" id="cd00834">
    <property type="entry name" value="KAS_I_II"/>
    <property type="match status" value="1"/>
</dbReference>
<dbReference type="GO" id="GO:0004315">
    <property type="term" value="F:3-oxoacyl-[acyl-carrier-protein] synthase activity"/>
    <property type="evidence" value="ECO:0007669"/>
    <property type="project" value="UniProtKB-EC"/>
</dbReference>
<feature type="domain" description="Ketosynthase family 3 (KS3)" evidence="17">
    <location>
        <begin position="2"/>
        <end position="413"/>
    </location>
</feature>
<dbReference type="InterPro" id="IPR016039">
    <property type="entry name" value="Thiolase-like"/>
</dbReference>
<dbReference type="InterPro" id="IPR020841">
    <property type="entry name" value="PKS_Beta-ketoAc_synthase_dom"/>
</dbReference>
<dbReference type="Gene3D" id="3.40.47.10">
    <property type="match status" value="2"/>
</dbReference>
<keyword evidence="9 14" id="KW-0275">Fatty acid biosynthesis</keyword>
<dbReference type="FunFam" id="3.40.47.10:FF:000018">
    <property type="entry name" value="3-oxoacyl-[acyl-carrier-protein] synthase 2"/>
    <property type="match status" value="1"/>
</dbReference>
<proteinExistence type="inferred from homology"/>
<evidence type="ECO:0000256" key="16">
    <source>
        <dbReference type="RuleBase" id="RU003694"/>
    </source>
</evidence>
<dbReference type="InterPro" id="IPR017568">
    <property type="entry name" value="3-oxoacyl-ACP_synth-2"/>
</dbReference>
<evidence type="ECO:0000256" key="9">
    <source>
        <dbReference type="ARBA" id="ARBA00023160"/>
    </source>
</evidence>
<sequence length="414" mass="42969">MTPKVVVTGIGAVTPLGATADATWQAILAGKSGVHTMDNDWSEKYGLAVDFAAQVDPQVVPENLKRVQAKRLDPSSQFALISAREAMADAGLEETDPDRTAVSWATGIGGVWTLLDAWDTLQEEGPRRVMPLTVPMLMPNGPAAAIGMEFKARAGVQTMVSACASSTESLGHAYDVVASGHADIVIAGGSEAAIHPITIASFNSMQALSRRTDSPETASRPYDVGRDGFVMGEGAGTLILETEEHAKARGAKIYAEVSSWGISNDAYHITGGEPGGQYALRAMQSALDNADLSPADVKHVNAHATSTPVGDIPESLAISQLLGSHVGDALVSATKSMTGHLLGGTGAVESILTVKALETRMAPPTINIEEVDPDVVGINIVRDTPAELPAGEIAAITNSFGFGGHNAVVAFKSV</sequence>
<dbReference type="InterPro" id="IPR014031">
    <property type="entry name" value="Ketoacyl_synth_C"/>
</dbReference>
<evidence type="ECO:0000256" key="7">
    <source>
        <dbReference type="ARBA" id="ARBA00022832"/>
    </source>
</evidence>
<protein>
    <recommendedName>
        <fullName evidence="4 14">3-oxoacyl-[acyl-carrier-protein] synthase 2</fullName>
        <ecNumber evidence="3 14">2.3.1.179</ecNumber>
    </recommendedName>
</protein>
<dbReference type="PANTHER" id="PTHR11712:SF336">
    <property type="entry name" value="3-OXOACYL-[ACYL-CARRIER-PROTEIN] SYNTHASE, MITOCHONDRIAL"/>
    <property type="match status" value="1"/>
</dbReference>
<evidence type="ECO:0000259" key="17">
    <source>
        <dbReference type="PROSITE" id="PS52004"/>
    </source>
</evidence>
<evidence type="ECO:0000256" key="10">
    <source>
        <dbReference type="ARBA" id="ARBA00023315"/>
    </source>
</evidence>
<dbReference type="PIRSF" id="PIRSF000447">
    <property type="entry name" value="KAS_II"/>
    <property type="match status" value="1"/>
</dbReference>
<organism evidence="18 19">
    <name type="scientific">Brevibacterium antiquum CNRZ 918</name>
    <dbReference type="NCBI Taxonomy" id="1255637"/>
    <lineage>
        <taxon>Bacteria</taxon>
        <taxon>Bacillati</taxon>
        <taxon>Actinomycetota</taxon>
        <taxon>Actinomycetes</taxon>
        <taxon>Micrococcales</taxon>
        <taxon>Brevibacteriaceae</taxon>
        <taxon>Brevibacterium</taxon>
    </lineage>
</organism>
<comment type="catalytic activity">
    <reaction evidence="13 14">
        <text>a fatty acyl-[ACP] + malonyl-[ACP] + H(+) = a 3-oxoacyl-[ACP] + holo-[ACP] + CO2</text>
        <dbReference type="Rhea" id="RHEA:22836"/>
        <dbReference type="Rhea" id="RHEA-COMP:9623"/>
        <dbReference type="Rhea" id="RHEA-COMP:9685"/>
        <dbReference type="Rhea" id="RHEA-COMP:9916"/>
        <dbReference type="Rhea" id="RHEA-COMP:14125"/>
        <dbReference type="ChEBI" id="CHEBI:15378"/>
        <dbReference type="ChEBI" id="CHEBI:16526"/>
        <dbReference type="ChEBI" id="CHEBI:64479"/>
        <dbReference type="ChEBI" id="CHEBI:78449"/>
        <dbReference type="ChEBI" id="CHEBI:78776"/>
        <dbReference type="ChEBI" id="CHEBI:138651"/>
    </reaction>
</comment>
<evidence type="ECO:0000256" key="2">
    <source>
        <dbReference type="ARBA" id="ARBA00008467"/>
    </source>
</evidence>
<evidence type="ECO:0000256" key="14">
    <source>
        <dbReference type="PIRNR" id="PIRNR000447"/>
    </source>
</evidence>
<dbReference type="Pfam" id="PF02801">
    <property type="entry name" value="Ketoacyl-synt_C"/>
    <property type="match status" value="1"/>
</dbReference>
<dbReference type="SUPFAM" id="SSF53901">
    <property type="entry name" value="Thiolase-like"/>
    <property type="match status" value="2"/>
</dbReference>
<gene>
    <name evidence="18" type="ORF">BANT918_00428</name>
</gene>
<evidence type="ECO:0000256" key="6">
    <source>
        <dbReference type="ARBA" id="ARBA00022679"/>
    </source>
</evidence>
<dbReference type="EC" id="2.3.1.179" evidence="3 14"/>
<evidence type="ECO:0000256" key="3">
    <source>
        <dbReference type="ARBA" id="ARBA00012356"/>
    </source>
</evidence>
<evidence type="ECO:0000256" key="1">
    <source>
        <dbReference type="ARBA" id="ARBA00005194"/>
    </source>
</evidence>
<dbReference type="PROSITE" id="PS52004">
    <property type="entry name" value="KS3_2"/>
    <property type="match status" value="1"/>
</dbReference>
<comment type="pathway">
    <text evidence="1 14">Lipid metabolism; fatty acid biosynthesis.</text>
</comment>
<reference evidence="18 19" key="1">
    <citation type="submission" date="2017-03" db="EMBL/GenBank/DDBJ databases">
        <authorList>
            <person name="Afonso C.L."/>
            <person name="Miller P.J."/>
            <person name="Scott M.A."/>
            <person name="Spackman E."/>
            <person name="Goraichik I."/>
            <person name="Dimitrov K.M."/>
            <person name="Suarez D.L."/>
            <person name="Swayne D.E."/>
        </authorList>
    </citation>
    <scope>NUCLEOTIDE SEQUENCE [LARGE SCALE GENOMIC DNA]</scope>
    <source>
        <strain evidence="18 19">CNRZ 918</strain>
    </source>
</reference>
<comment type="similarity">
    <text evidence="2 14 16">Belongs to the thiolase-like superfamily. Beta-ketoacyl-ACP synthases family.</text>
</comment>
<dbReference type="SMART" id="SM00825">
    <property type="entry name" value="PKS_KS"/>
    <property type="match status" value="1"/>
</dbReference>
<keyword evidence="5 14" id="KW-0444">Lipid biosynthesis</keyword>
<evidence type="ECO:0000256" key="5">
    <source>
        <dbReference type="ARBA" id="ARBA00022516"/>
    </source>
</evidence>
<evidence type="ECO:0000313" key="18">
    <source>
        <dbReference type="EMBL" id="SMX65973.1"/>
    </source>
</evidence>
<evidence type="ECO:0000256" key="13">
    <source>
        <dbReference type="ARBA" id="ARBA00047659"/>
    </source>
</evidence>
<dbReference type="EMBL" id="FXZD01000001">
    <property type="protein sequence ID" value="SMX65973.1"/>
    <property type="molecule type" value="Genomic_DNA"/>
</dbReference>
<keyword evidence="7" id="KW-0276">Fatty acid metabolism</keyword>
<evidence type="ECO:0000256" key="12">
    <source>
        <dbReference type="ARBA" id="ARBA00047318"/>
    </source>
</evidence>
<dbReference type="OrthoDB" id="9808669at2"/>
<evidence type="ECO:0000256" key="15">
    <source>
        <dbReference type="PIRSR" id="PIRSR000447-1"/>
    </source>
</evidence>
<dbReference type="Pfam" id="PF00109">
    <property type="entry name" value="ketoacyl-synt"/>
    <property type="match status" value="1"/>
</dbReference>
<comment type="catalytic activity">
    <reaction evidence="12 14">
        <text>(9Z)-hexadecenoyl-[ACP] + malonyl-[ACP] + H(+) = 3-oxo-(11Z)-octadecenoyl-[ACP] + holo-[ACP] + CO2</text>
        <dbReference type="Rhea" id="RHEA:55040"/>
        <dbReference type="Rhea" id="RHEA-COMP:9623"/>
        <dbReference type="Rhea" id="RHEA-COMP:9685"/>
        <dbReference type="Rhea" id="RHEA-COMP:10800"/>
        <dbReference type="Rhea" id="RHEA-COMP:14074"/>
        <dbReference type="ChEBI" id="CHEBI:15378"/>
        <dbReference type="ChEBI" id="CHEBI:16526"/>
        <dbReference type="ChEBI" id="CHEBI:64479"/>
        <dbReference type="ChEBI" id="CHEBI:78449"/>
        <dbReference type="ChEBI" id="CHEBI:83989"/>
        <dbReference type="ChEBI" id="CHEBI:138538"/>
        <dbReference type="EC" id="2.3.1.179"/>
    </reaction>
</comment>
<dbReference type="InterPro" id="IPR000794">
    <property type="entry name" value="Beta-ketoacyl_synthase"/>
</dbReference>
<keyword evidence="10 14" id="KW-0012">Acyltransferase</keyword>
<name>A0A2H1HSR3_9MICO</name>
<dbReference type="GO" id="GO:0005829">
    <property type="term" value="C:cytosol"/>
    <property type="evidence" value="ECO:0007669"/>
    <property type="project" value="TreeGrafter"/>
</dbReference>
<dbReference type="UniPathway" id="UPA00094"/>
<evidence type="ECO:0000256" key="4">
    <source>
        <dbReference type="ARBA" id="ARBA00014657"/>
    </source>
</evidence>
<dbReference type="GO" id="GO:0006633">
    <property type="term" value="P:fatty acid biosynthetic process"/>
    <property type="evidence" value="ECO:0007669"/>
    <property type="project" value="UniProtKB-UniPathway"/>
</dbReference>
<feature type="active site" description="For beta-ketoacyl synthase activity" evidence="15">
    <location>
        <position position="163"/>
    </location>
</feature>
<keyword evidence="6 14" id="KW-0808">Transferase</keyword>
<dbReference type="Proteomes" id="UP000234433">
    <property type="component" value="Unassembled WGS sequence"/>
</dbReference>
<evidence type="ECO:0000256" key="11">
    <source>
        <dbReference type="ARBA" id="ARBA00024006"/>
    </source>
</evidence>
<keyword evidence="8" id="KW-0443">Lipid metabolism</keyword>
<dbReference type="AlphaFoldDB" id="A0A2H1HSR3"/>
<dbReference type="RefSeq" id="WP_069600111.1">
    <property type="nucleotide sequence ID" value="NZ_FXZD01000001.1"/>
</dbReference>
<dbReference type="NCBIfam" id="NF005589">
    <property type="entry name" value="PRK07314.1"/>
    <property type="match status" value="1"/>
</dbReference>
<accession>A0A2H1HSR3</accession>
<comment type="function">
    <text evidence="11 14">Involved in the type II fatty acid elongation cycle. Catalyzes the elongation of a wide range of acyl-ACP by the addition of two carbons from malonyl-ACP to an acyl acceptor. Can efficiently catalyze the conversion of palmitoleoyl-ACP (cis-hexadec-9-enoyl-ACP) to cis-vaccenoyl-ACP (cis-octadec-11-enoyl-ACP), an essential step in the thermal regulation of fatty acid composition.</text>
</comment>
<dbReference type="InterPro" id="IPR014030">
    <property type="entry name" value="Ketoacyl_synth_N"/>
</dbReference>
<evidence type="ECO:0000256" key="8">
    <source>
        <dbReference type="ARBA" id="ARBA00023098"/>
    </source>
</evidence>